<reference evidence="11 12" key="1">
    <citation type="journal article" date="2011" name="Mol. Biol. Evol.">
        <title>Unity in variety--the pan-genome of the Chlamydiae.</title>
        <authorList>
            <person name="Collingro A."/>
            <person name="Tischler P."/>
            <person name="Weinmaier T."/>
            <person name="Penz T."/>
            <person name="Heinz E."/>
            <person name="Brunham R.C."/>
            <person name="Read T.D."/>
            <person name="Bavoil P.M."/>
            <person name="Sachse K."/>
            <person name="Kahane S."/>
            <person name="Friedman M.G."/>
            <person name="Rattei T."/>
            <person name="Myers G.S."/>
            <person name="Horn M."/>
        </authorList>
    </citation>
    <scope>NUCLEOTIDE SEQUENCE [LARGE SCALE GENOMIC DNA]</scope>
    <source>
        <strain evidence="12">ATCC VR-1471 / Z</strain>
    </source>
</reference>
<dbReference type="Pfam" id="PF00697">
    <property type="entry name" value="PRAI"/>
    <property type="match status" value="1"/>
</dbReference>
<dbReference type="Proteomes" id="UP000000496">
    <property type="component" value="Chromosome gsn.131"/>
</dbReference>
<proteinExistence type="inferred from homology"/>
<dbReference type="InterPro" id="IPR011060">
    <property type="entry name" value="RibuloseP-bd_barrel"/>
</dbReference>
<dbReference type="Gene3D" id="3.20.20.70">
    <property type="entry name" value="Aldolase class I"/>
    <property type="match status" value="1"/>
</dbReference>
<sequence>MILVKICGITDSKTATIAIQEGAAFIGLIFEKSSHRYVTPERAKEIADQTKKGGAIPVGVFTDHHAEEIERIAKEVGLEMVQLHGKNARLASQNLPHHLTRLFVLHVHANGSIEVADLTSLDEKRDFLLYDGMVPGSGKTFNWENFHPNKQFRFFLAGGLNAENVQLAIKLKRPSAVDVSSGVENPKTRKKDPEKIRLFIQKVREVA</sequence>
<dbReference type="InterPro" id="IPR013785">
    <property type="entry name" value="Aldolase_TIM"/>
</dbReference>
<keyword evidence="12" id="KW-1185">Reference proteome</keyword>
<dbReference type="PANTHER" id="PTHR42894">
    <property type="entry name" value="N-(5'-PHOSPHORIBOSYL)ANTHRANILATE ISOMERASE"/>
    <property type="match status" value="1"/>
</dbReference>
<dbReference type="HOGENOM" id="CLU_076364_2_0_0"/>
<evidence type="ECO:0000256" key="9">
    <source>
        <dbReference type="HAMAP-Rule" id="MF_00135"/>
    </source>
</evidence>
<dbReference type="GO" id="GO:0004640">
    <property type="term" value="F:phosphoribosylanthranilate isomerase activity"/>
    <property type="evidence" value="ECO:0007669"/>
    <property type="project" value="UniProtKB-UniRule"/>
</dbReference>
<accession>F8L7Z5</accession>
<keyword evidence="5 9" id="KW-0028">Amino-acid biosynthesis</keyword>
<evidence type="ECO:0000313" key="12">
    <source>
        <dbReference type="Proteomes" id="UP000000496"/>
    </source>
</evidence>
<dbReference type="AlphaFoldDB" id="F8L7Z5"/>
<evidence type="ECO:0000256" key="4">
    <source>
        <dbReference type="ARBA" id="ARBA00022272"/>
    </source>
</evidence>
<comment type="similarity">
    <text evidence="9">Belongs to the TrpF family.</text>
</comment>
<evidence type="ECO:0000256" key="1">
    <source>
        <dbReference type="ARBA" id="ARBA00001164"/>
    </source>
</evidence>
<keyword evidence="8 9" id="KW-0413">Isomerase</keyword>
<evidence type="ECO:0000256" key="8">
    <source>
        <dbReference type="ARBA" id="ARBA00023235"/>
    </source>
</evidence>
<gene>
    <name evidence="11" type="primary">tRPF</name>
    <name evidence="9" type="synonym">trpF</name>
    <name evidence="11" type="ordered locus">SNE_A10200</name>
</gene>
<comment type="catalytic activity">
    <reaction evidence="1 9">
        <text>N-(5-phospho-beta-D-ribosyl)anthranilate = 1-(2-carboxyphenylamino)-1-deoxy-D-ribulose 5-phosphate</text>
        <dbReference type="Rhea" id="RHEA:21540"/>
        <dbReference type="ChEBI" id="CHEBI:18277"/>
        <dbReference type="ChEBI" id="CHEBI:58613"/>
        <dbReference type="EC" id="5.3.1.24"/>
    </reaction>
</comment>
<evidence type="ECO:0000256" key="5">
    <source>
        <dbReference type="ARBA" id="ARBA00022605"/>
    </source>
</evidence>
<dbReference type="RefSeq" id="WP_013943364.1">
    <property type="nucleotide sequence ID" value="NC_015713.1"/>
</dbReference>
<dbReference type="KEGG" id="sng:SNE_A10200"/>
<dbReference type="HAMAP" id="MF_00135">
    <property type="entry name" value="PRAI"/>
    <property type="match status" value="1"/>
</dbReference>
<dbReference type="EC" id="5.3.1.24" evidence="3 9"/>
<keyword evidence="7 9" id="KW-0057">Aromatic amino acid biosynthesis</keyword>
<evidence type="ECO:0000256" key="2">
    <source>
        <dbReference type="ARBA" id="ARBA00004664"/>
    </source>
</evidence>
<dbReference type="CDD" id="cd00405">
    <property type="entry name" value="PRAI"/>
    <property type="match status" value="1"/>
</dbReference>
<dbReference type="UniPathway" id="UPA00035">
    <property type="reaction ID" value="UER00042"/>
</dbReference>
<dbReference type="EMBL" id="FR872582">
    <property type="protein sequence ID" value="CCB88897.1"/>
    <property type="molecule type" value="Genomic_DNA"/>
</dbReference>
<dbReference type="GO" id="GO:0000162">
    <property type="term" value="P:L-tryptophan biosynthetic process"/>
    <property type="evidence" value="ECO:0007669"/>
    <property type="project" value="UniProtKB-UniRule"/>
</dbReference>
<name>F8L7Z5_SIMNZ</name>
<evidence type="ECO:0000256" key="7">
    <source>
        <dbReference type="ARBA" id="ARBA00023141"/>
    </source>
</evidence>
<keyword evidence="6 9" id="KW-0822">Tryptophan biosynthesis</keyword>
<evidence type="ECO:0000259" key="10">
    <source>
        <dbReference type="Pfam" id="PF00697"/>
    </source>
</evidence>
<dbReference type="OrthoDB" id="9786954at2"/>
<dbReference type="InterPro" id="IPR044643">
    <property type="entry name" value="TrpF_fam"/>
</dbReference>
<feature type="domain" description="N-(5'phosphoribosyl) anthranilate isomerase (PRAI)" evidence="10">
    <location>
        <begin position="4"/>
        <end position="202"/>
    </location>
</feature>
<comment type="pathway">
    <text evidence="2 9">Amino-acid biosynthesis; L-tryptophan biosynthesis; L-tryptophan from chorismate: step 3/5.</text>
</comment>
<dbReference type="eggNOG" id="COG0135">
    <property type="taxonomic scope" value="Bacteria"/>
</dbReference>
<evidence type="ECO:0000256" key="6">
    <source>
        <dbReference type="ARBA" id="ARBA00022822"/>
    </source>
</evidence>
<dbReference type="SUPFAM" id="SSF51366">
    <property type="entry name" value="Ribulose-phoshate binding barrel"/>
    <property type="match status" value="1"/>
</dbReference>
<dbReference type="InterPro" id="IPR001240">
    <property type="entry name" value="PRAI_dom"/>
</dbReference>
<protein>
    <recommendedName>
        <fullName evidence="4 9">N-(5'-phosphoribosyl)anthranilate isomerase</fullName>
        <shortName evidence="9">PRAI</shortName>
        <ecNumber evidence="3 9">5.3.1.24</ecNumber>
    </recommendedName>
</protein>
<dbReference type="STRING" id="331113.SNE_A10200"/>
<dbReference type="PANTHER" id="PTHR42894:SF1">
    <property type="entry name" value="N-(5'-PHOSPHORIBOSYL)ANTHRANILATE ISOMERASE"/>
    <property type="match status" value="1"/>
</dbReference>
<evidence type="ECO:0000256" key="3">
    <source>
        <dbReference type="ARBA" id="ARBA00012572"/>
    </source>
</evidence>
<organism evidence="11 12">
    <name type="scientific">Simkania negevensis (strain ATCC VR-1471 / DSM 27360 / Z)</name>
    <dbReference type="NCBI Taxonomy" id="331113"/>
    <lineage>
        <taxon>Bacteria</taxon>
        <taxon>Pseudomonadati</taxon>
        <taxon>Chlamydiota</taxon>
        <taxon>Chlamydiia</taxon>
        <taxon>Parachlamydiales</taxon>
        <taxon>Simkaniaceae</taxon>
        <taxon>Simkania</taxon>
    </lineage>
</organism>
<evidence type="ECO:0000313" key="11">
    <source>
        <dbReference type="EMBL" id="CCB88897.1"/>
    </source>
</evidence>